<evidence type="ECO:0000313" key="2">
    <source>
        <dbReference type="EMBL" id="MBC1521022.1"/>
    </source>
</evidence>
<evidence type="ECO:0000259" key="1">
    <source>
        <dbReference type="Pfam" id="PF12695"/>
    </source>
</evidence>
<gene>
    <name evidence="2" type="ORF">HB912_05060</name>
</gene>
<proteinExistence type="predicted"/>
<dbReference type="EMBL" id="JAARRM010000001">
    <property type="protein sequence ID" value="MBC1521022.1"/>
    <property type="molecule type" value="Genomic_DNA"/>
</dbReference>
<feature type="domain" description="Alpha/beta hydrolase fold-5" evidence="1">
    <location>
        <begin position="63"/>
        <end position="226"/>
    </location>
</feature>
<dbReference type="Proteomes" id="UP000559885">
    <property type="component" value="Unassembled WGS sequence"/>
</dbReference>
<dbReference type="SUPFAM" id="SSF53474">
    <property type="entry name" value="alpha/beta-Hydrolases"/>
    <property type="match status" value="1"/>
</dbReference>
<reference evidence="2 3" key="1">
    <citation type="submission" date="2020-03" db="EMBL/GenBank/DDBJ databases">
        <title>Soil Listeria distribution.</title>
        <authorList>
            <person name="Liao J."/>
            <person name="Wiedmann M."/>
        </authorList>
    </citation>
    <scope>NUCLEOTIDE SEQUENCE [LARGE SCALE GENOMIC DNA]</scope>
    <source>
        <strain evidence="2 3">FSL L7-1507</strain>
    </source>
</reference>
<comment type="caution">
    <text evidence="2">The sequence shown here is derived from an EMBL/GenBank/DDBJ whole genome shotgun (WGS) entry which is preliminary data.</text>
</comment>
<keyword evidence="2" id="KW-0378">Hydrolase</keyword>
<dbReference type="AlphaFoldDB" id="A0A841ZNF6"/>
<accession>A0A841ZNF6</accession>
<dbReference type="GO" id="GO:0016787">
    <property type="term" value="F:hydrolase activity"/>
    <property type="evidence" value="ECO:0007669"/>
    <property type="project" value="UniProtKB-KW"/>
</dbReference>
<dbReference type="InterPro" id="IPR029059">
    <property type="entry name" value="AB_hydrolase_5"/>
</dbReference>
<dbReference type="RefSeq" id="WP_185372611.1">
    <property type="nucleotide sequence ID" value="NZ_JAARRM010000001.1"/>
</dbReference>
<dbReference type="Gene3D" id="3.40.50.1820">
    <property type="entry name" value="alpha/beta hydrolase"/>
    <property type="match status" value="1"/>
</dbReference>
<protein>
    <submittedName>
        <fullName evidence="2">Alpha/beta hydrolase</fullName>
    </submittedName>
</protein>
<sequence>MKKLIGLSSIVVLVLLIAWGYFYFNTSPSDYAEMKAQETKQVAIFESNDTLIFEPKRSAKKTSVILYSGAFVDALSYAPLARSLADAGYKTYIPEMPLDLAVFGKNKAEEIIKQNSDEHFVIGGHSLGGVMASRFAKEHAKDLQGIFYLASYPDKKGSLEETKLEALSITAANDGVLNWKKYGQNKRYLPKKTTFFKIKGGNHAHFGAYGKQNGDRKAKISVEQQTKETSAAIISWLKYDEMRD</sequence>
<dbReference type="Pfam" id="PF12695">
    <property type="entry name" value="Abhydrolase_5"/>
    <property type="match status" value="1"/>
</dbReference>
<name>A0A841ZNF6_9LIST</name>
<dbReference type="InterPro" id="IPR029058">
    <property type="entry name" value="AB_hydrolase_fold"/>
</dbReference>
<organism evidence="2 3">
    <name type="scientific">Listeria aquatica</name>
    <dbReference type="NCBI Taxonomy" id="1494960"/>
    <lineage>
        <taxon>Bacteria</taxon>
        <taxon>Bacillati</taxon>
        <taxon>Bacillota</taxon>
        <taxon>Bacilli</taxon>
        <taxon>Bacillales</taxon>
        <taxon>Listeriaceae</taxon>
        <taxon>Listeria</taxon>
    </lineage>
</organism>
<evidence type="ECO:0000313" key="3">
    <source>
        <dbReference type="Proteomes" id="UP000559885"/>
    </source>
</evidence>